<dbReference type="Gene3D" id="1.20.58.1030">
    <property type="match status" value="1"/>
</dbReference>
<dbReference type="Pfam" id="PF16922">
    <property type="entry name" value="SLD5_C"/>
    <property type="match status" value="1"/>
</dbReference>
<dbReference type="GO" id="GO:0046872">
    <property type="term" value="F:metal ion binding"/>
    <property type="evidence" value="ECO:0007669"/>
    <property type="project" value="UniProtKB-KW"/>
</dbReference>
<protein>
    <recommendedName>
        <fullName evidence="15">Carbohydrate kinase PfkB domain-containing protein</fullName>
    </recommendedName>
</protein>
<keyword evidence="14" id="KW-1185">Reference proteome</keyword>
<feature type="domain" description="GINS subunit" evidence="11">
    <location>
        <begin position="1290"/>
        <end position="1368"/>
    </location>
</feature>
<keyword evidence="3" id="KW-0479">Metal-binding</keyword>
<evidence type="ECO:0000256" key="5">
    <source>
        <dbReference type="ARBA" id="ARBA00023211"/>
    </source>
</evidence>
<dbReference type="CDD" id="cd11711">
    <property type="entry name" value="GINS_A_Sld5"/>
    <property type="match status" value="1"/>
</dbReference>
<organism evidence="13 14">
    <name type="scientific">Pseudallescheria apiosperma</name>
    <name type="common">Scedosporium apiospermum</name>
    <dbReference type="NCBI Taxonomy" id="563466"/>
    <lineage>
        <taxon>Eukaryota</taxon>
        <taxon>Fungi</taxon>
        <taxon>Dikarya</taxon>
        <taxon>Ascomycota</taxon>
        <taxon>Pezizomycotina</taxon>
        <taxon>Sordariomycetes</taxon>
        <taxon>Hypocreomycetidae</taxon>
        <taxon>Microascales</taxon>
        <taxon>Microascaceae</taxon>
        <taxon>Scedosporium</taxon>
    </lineage>
</organism>
<dbReference type="SUPFAM" id="SSF158573">
    <property type="entry name" value="GINS helical bundle-like"/>
    <property type="match status" value="1"/>
</dbReference>
<comment type="subcellular location">
    <subcellularLocation>
        <location evidence="1">Nucleus</location>
    </subcellularLocation>
</comment>
<evidence type="ECO:0008006" key="15">
    <source>
        <dbReference type="Google" id="ProtNLM"/>
    </source>
</evidence>
<dbReference type="PROSITE" id="PS00297">
    <property type="entry name" value="HSP70_1"/>
    <property type="match status" value="1"/>
</dbReference>
<name>A0A084GAN8_PSEDA</name>
<evidence type="ECO:0000256" key="2">
    <source>
        <dbReference type="ARBA" id="ARBA00022705"/>
    </source>
</evidence>
<dbReference type="InterPro" id="IPR018181">
    <property type="entry name" value="Heat_shock_70_CS"/>
</dbReference>
<sequence length="1450" mass="157794">MSPAAEEQAASPRGRCFTVVSIDLGTTYSGMAYARPGNLMPIVVRDWPLESSGSFGREARVPTALNISNSTVHWDTPAFLDALDMAGRFGKAGKDLACIYLHHLWQHFLNFAQLGAYEKQQMRIVVTLPAGWPDAICVKVKDVLDQAGILGSVPSYDLQFLREPQAVALAMVYDAKDDSLLAADDVVIVCDCGGGTVDCIAYEVTSAVPLCFREMLPCEAQYSGAPLMKNGFVELLKTKMADTLGIQDPTAIPTAELQKIAHASWEMEIMRNFTGREASFKVRIPRSMSTDGKGDHSVQFYGEDIIKLMDSAIQNIYNLILTQYRSVLTKTGDTRKVKYVFLSGGFSGCPYLRAYLEEKIPENIKGHPITTGYCIRLHPEDFFTISSTAVDGGPALRQLQLNILRLSQGEANSRACEITFSPNVLDPELEMMVDGDSLKFGIRSNACTAHSSMLQLHEQSVKGNELLSNPNLRSPGKLPVVALESTIYTHGALGQDLELERIVRENGGIPAVVGILDGVPTVGLTPEEIDRMVNEGKPVKASRRDIAYLAGKGLLSRGIHGGTTIAGTMLLARIAGIRVFGTGGLGGVHRGGQDSLDISADLTELGRTRVAVVSSGCKGFLDIPRTLEYLETQGTLVATFADGREGNFDFPAFWARESGTKSPAVVRDEKEAAAIILAQERLGIESGLLFANPIAEEHAIPSVEMAAAIETAVREASEKGYTGSTNTPFVLSRIRDLTGGKSVEANVALVQANVARAAKIASELSKLTRVGSETSTFKTHPLPASSSTKNAHGESKKLGKADILVAGAVAIDLNCDYLAQPGSSTESGQKDVMPKLHTSNPSRINQSVGGVGHNVALAAHRVSGDSRVRLCSMVGDDVAGMTVLSGLQACGLDTSYVRKLSADYHSSSRTAQYVAVNDAQKNLVMAMADMGIFTHHSFPEYWKSAVAGARPQWLVVDGNWSEKDIRAWIQAARDHQCSVAFEPVSTAKATRLFCPERDFSNLRVYPNAAIDIATPNHFELLSMFNAARENGYFDNPAWFSVIDAFGMRGARERFVTLTSAEMTDAGIPVQSVQLLPYIPTVITKMGPKGVLLTTILHKDDPRLRDPDSERYILTRSSGDHPHVGGIYMRLFPAAEEVQDIVSVNGVGDTFLGVLVAGLAKGGKVENLIDVAQKAAILTLKSREAPARGQREQNYHAKPVFAARTSTVLQLIPSPTRGLDDTRLASLNPNMDIDDILREVDPSASTVGSSTRDIQLLTRLWVAERSSPELLEWPRSGFFERMNDRIKLQIEKVEEMTGDMDPKTNFTLVVIQTELERYKFLVRSYLRARIAKIDKHTLHYLSTPPLRNRLSPTELAYATRHQALLHNHYLTSFLSALPPALRNLNDTAGNVGMVDAPDAETAVFVRLLRDAEVRGRGTDEDSVVRGREGDVFVVRWEGVRGLVEDGVAELV</sequence>
<dbReference type="InterPro" id="IPR007342">
    <property type="entry name" value="PsuG"/>
</dbReference>
<dbReference type="GeneID" id="27722462"/>
<dbReference type="SUPFAM" id="SSF53613">
    <property type="entry name" value="Ribokinase-like"/>
    <property type="match status" value="1"/>
</dbReference>
<gene>
    <name evidence="13" type="ORF">SAPIO_CDS3390</name>
</gene>
<evidence type="ECO:0000256" key="7">
    <source>
        <dbReference type="ARBA" id="ARBA00023242"/>
    </source>
</evidence>
<feature type="domain" description="Carbohydrate kinase PfkB" evidence="10">
    <location>
        <begin position="838"/>
        <end position="1028"/>
    </location>
</feature>
<dbReference type="SUPFAM" id="SSF53067">
    <property type="entry name" value="Actin-like ATPase domain"/>
    <property type="match status" value="2"/>
</dbReference>
<evidence type="ECO:0000256" key="4">
    <source>
        <dbReference type="ARBA" id="ARBA00022801"/>
    </source>
</evidence>
<dbReference type="Gene3D" id="3.90.640.10">
    <property type="entry name" value="Actin, Chain A, domain 4"/>
    <property type="match status" value="1"/>
</dbReference>
<keyword evidence="2" id="KW-0235">DNA replication</keyword>
<dbReference type="CDD" id="cd21692">
    <property type="entry name" value="GINS_B_Sld5"/>
    <property type="match status" value="1"/>
</dbReference>
<keyword evidence="5" id="KW-0464">Manganese</keyword>
<dbReference type="InterPro" id="IPR036224">
    <property type="entry name" value="GINS_bundle-like_dom_sf"/>
</dbReference>
<dbReference type="Pfam" id="PF04227">
    <property type="entry name" value="Indigoidine_A"/>
    <property type="match status" value="1"/>
</dbReference>
<dbReference type="RefSeq" id="XP_016644199.1">
    <property type="nucleotide sequence ID" value="XM_016786193.1"/>
</dbReference>
<dbReference type="PANTHER" id="PTHR42909">
    <property type="entry name" value="ZGC:136858"/>
    <property type="match status" value="1"/>
</dbReference>
<dbReference type="GO" id="GO:0016798">
    <property type="term" value="F:hydrolase activity, acting on glycosyl bonds"/>
    <property type="evidence" value="ECO:0007669"/>
    <property type="project" value="UniProtKB-KW"/>
</dbReference>
<evidence type="ECO:0000256" key="9">
    <source>
        <dbReference type="SAM" id="MobiDB-lite"/>
    </source>
</evidence>
<dbReference type="CDD" id="cd10170">
    <property type="entry name" value="ASKHA_NBD_HSP70"/>
    <property type="match status" value="1"/>
</dbReference>
<dbReference type="OrthoDB" id="198885at2759"/>
<evidence type="ECO:0000313" key="13">
    <source>
        <dbReference type="EMBL" id="KEZ44400.1"/>
    </source>
</evidence>
<dbReference type="SUPFAM" id="SSF110581">
    <property type="entry name" value="Indigoidine synthase A-like"/>
    <property type="match status" value="1"/>
</dbReference>
<dbReference type="PANTHER" id="PTHR42909:SF1">
    <property type="entry name" value="CARBOHYDRATE KINASE PFKB DOMAIN-CONTAINING PROTEIN"/>
    <property type="match status" value="1"/>
</dbReference>
<dbReference type="InterPro" id="IPR038749">
    <property type="entry name" value="Sld5_GINS_A"/>
</dbReference>
<reference evidence="13 14" key="1">
    <citation type="journal article" date="2014" name="Genome Announc.">
        <title>Draft genome sequence of the pathogenic fungus Scedosporium apiospermum.</title>
        <authorList>
            <person name="Vandeputte P."/>
            <person name="Ghamrawi S."/>
            <person name="Rechenmann M."/>
            <person name="Iltis A."/>
            <person name="Giraud S."/>
            <person name="Fleury M."/>
            <person name="Thornton C."/>
            <person name="Delhaes L."/>
            <person name="Meyer W."/>
            <person name="Papon N."/>
            <person name="Bouchara J.P."/>
        </authorList>
    </citation>
    <scope>NUCLEOTIDE SEQUENCE [LARGE SCALE GENOMIC DNA]</scope>
    <source>
        <strain evidence="13 14">IHEM 14462</strain>
    </source>
</reference>
<evidence type="ECO:0000256" key="8">
    <source>
        <dbReference type="ARBA" id="ARBA00023295"/>
    </source>
</evidence>
<dbReference type="Gene3D" id="3.40.1190.20">
    <property type="match status" value="1"/>
</dbReference>
<dbReference type="InterPro" id="IPR022830">
    <property type="entry name" value="Indigdn_synthA-like"/>
</dbReference>
<dbReference type="Gene3D" id="3.30.420.40">
    <property type="match status" value="2"/>
</dbReference>
<dbReference type="VEuPathDB" id="FungiDB:SAPIO_CDS3390"/>
<dbReference type="InterPro" id="IPR029056">
    <property type="entry name" value="Ribokinase-like"/>
</dbReference>
<evidence type="ECO:0000256" key="6">
    <source>
        <dbReference type="ARBA" id="ARBA00023239"/>
    </source>
</evidence>
<dbReference type="GO" id="GO:0005634">
    <property type="term" value="C:nucleus"/>
    <property type="evidence" value="ECO:0007669"/>
    <property type="project" value="UniProtKB-SubCell"/>
</dbReference>
<evidence type="ECO:0000256" key="3">
    <source>
        <dbReference type="ARBA" id="ARBA00022723"/>
    </source>
</evidence>
<dbReference type="Gene3D" id="3.40.1790.10">
    <property type="entry name" value="Indigoidine synthase domain"/>
    <property type="match status" value="1"/>
</dbReference>
<evidence type="ECO:0000259" key="12">
    <source>
        <dbReference type="Pfam" id="PF16922"/>
    </source>
</evidence>
<dbReference type="KEGG" id="sapo:SAPIO_CDS3390"/>
<dbReference type="Pfam" id="PF00294">
    <property type="entry name" value="PfkB"/>
    <property type="match status" value="2"/>
</dbReference>
<dbReference type="EMBL" id="JOWA01000088">
    <property type="protein sequence ID" value="KEZ44400.1"/>
    <property type="molecule type" value="Genomic_DNA"/>
</dbReference>
<evidence type="ECO:0000259" key="11">
    <source>
        <dbReference type="Pfam" id="PF05916"/>
    </source>
</evidence>
<feature type="compositionally biased region" description="Polar residues" evidence="9">
    <location>
        <begin position="773"/>
        <end position="790"/>
    </location>
</feature>
<feature type="domain" description="DNA replication complex GINS protein SLD5 C-terminal" evidence="12">
    <location>
        <begin position="1396"/>
        <end position="1450"/>
    </location>
</feature>
<keyword evidence="4" id="KW-0378">Hydrolase</keyword>
<dbReference type="HOGENOM" id="CLU_251352_0_0_1"/>
<dbReference type="Proteomes" id="UP000028545">
    <property type="component" value="Unassembled WGS sequence"/>
</dbReference>
<evidence type="ECO:0000313" key="14">
    <source>
        <dbReference type="Proteomes" id="UP000028545"/>
    </source>
</evidence>
<dbReference type="GO" id="GO:0005737">
    <property type="term" value="C:cytoplasm"/>
    <property type="evidence" value="ECO:0007669"/>
    <property type="project" value="TreeGrafter"/>
</dbReference>
<dbReference type="GO" id="GO:0004730">
    <property type="term" value="F:pseudouridylate synthase activity"/>
    <property type="evidence" value="ECO:0007669"/>
    <property type="project" value="InterPro"/>
</dbReference>
<keyword evidence="8" id="KW-0326">Glycosidase</keyword>
<dbReference type="GO" id="GO:0006260">
    <property type="term" value="P:DNA replication"/>
    <property type="evidence" value="ECO:0007669"/>
    <property type="project" value="UniProtKB-KW"/>
</dbReference>
<keyword evidence="7" id="KW-0539">Nucleus</keyword>
<feature type="domain" description="Carbohydrate kinase PfkB" evidence="10">
    <location>
        <begin position="1137"/>
        <end position="1183"/>
    </location>
</feature>
<proteinExistence type="predicted"/>
<accession>A0A084GAN8</accession>
<feature type="region of interest" description="Disordered" evidence="9">
    <location>
        <begin position="773"/>
        <end position="793"/>
    </location>
</feature>
<dbReference type="InterPro" id="IPR011611">
    <property type="entry name" value="PfkB_dom"/>
</dbReference>
<dbReference type="CDD" id="cd01941">
    <property type="entry name" value="YeiC_kinase_like"/>
    <property type="match status" value="1"/>
</dbReference>
<dbReference type="Pfam" id="PF05916">
    <property type="entry name" value="Sld5"/>
    <property type="match status" value="1"/>
</dbReference>
<keyword evidence="6" id="KW-0456">Lyase</keyword>
<dbReference type="InterPro" id="IPR043129">
    <property type="entry name" value="ATPase_NBD"/>
</dbReference>
<comment type="caution">
    <text evidence="13">The sequence shown here is derived from an EMBL/GenBank/DDBJ whole genome shotgun (WGS) entry which is preliminary data.</text>
</comment>
<evidence type="ECO:0000259" key="10">
    <source>
        <dbReference type="Pfam" id="PF00294"/>
    </source>
</evidence>
<dbReference type="InterPro" id="IPR021151">
    <property type="entry name" value="GINS_A"/>
</dbReference>
<dbReference type="InterPro" id="IPR031633">
    <property type="entry name" value="SLD5_C"/>
</dbReference>
<evidence type="ECO:0000256" key="1">
    <source>
        <dbReference type="ARBA" id="ARBA00004123"/>
    </source>
</evidence>